<evidence type="ECO:0000256" key="5">
    <source>
        <dbReference type="ARBA" id="ARBA00022643"/>
    </source>
</evidence>
<dbReference type="SUPFAM" id="SSF51412">
    <property type="entry name" value="Inosine monophosphate dehydrogenase (IMPDH)"/>
    <property type="match status" value="1"/>
</dbReference>
<organism evidence="10 11">
    <name type="scientific">Solihabitans fulvus</name>
    <dbReference type="NCBI Taxonomy" id="1892852"/>
    <lineage>
        <taxon>Bacteria</taxon>
        <taxon>Bacillati</taxon>
        <taxon>Actinomycetota</taxon>
        <taxon>Actinomycetes</taxon>
        <taxon>Pseudonocardiales</taxon>
        <taxon>Pseudonocardiaceae</taxon>
        <taxon>Solihabitans</taxon>
    </lineage>
</organism>
<evidence type="ECO:0000313" key="11">
    <source>
        <dbReference type="Proteomes" id="UP000323454"/>
    </source>
</evidence>
<comment type="caution">
    <text evidence="10">The sequence shown here is derived from an EMBL/GenBank/DDBJ whole genome shotgun (WGS) entry which is preliminary data.</text>
</comment>
<keyword evidence="5" id="KW-0288">FMN</keyword>
<comment type="catalytic activity">
    <reaction evidence="9">
        <text>3 propionate 3-nitronate + 3 O2 + H2O = 3 3-oxopropanoate + 2 nitrate + nitrite + H2O2 + 3 H(+)</text>
        <dbReference type="Rhea" id="RHEA:57332"/>
        <dbReference type="ChEBI" id="CHEBI:15377"/>
        <dbReference type="ChEBI" id="CHEBI:15378"/>
        <dbReference type="ChEBI" id="CHEBI:15379"/>
        <dbReference type="ChEBI" id="CHEBI:16240"/>
        <dbReference type="ChEBI" id="CHEBI:16301"/>
        <dbReference type="ChEBI" id="CHEBI:17632"/>
        <dbReference type="ChEBI" id="CHEBI:33190"/>
        <dbReference type="ChEBI" id="CHEBI:136067"/>
    </reaction>
</comment>
<dbReference type="InterPro" id="IPR004136">
    <property type="entry name" value="NMO"/>
</dbReference>
<dbReference type="EMBL" id="VUOB01000003">
    <property type="protein sequence ID" value="KAA2266098.1"/>
    <property type="molecule type" value="Genomic_DNA"/>
</dbReference>
<dbReference type="Proteomes" id="UP000323454">
    <property type="component" value="Unassembled WGS sequence"/>
</dbReference>
<evidence type="ECO:0000256" key="2">
    <source>
        <dbReference type="ARBA" id="ARBA00009881"/>
    </source>
</evidence>
<evidence type="ECO:0000256" key="3">
    <source>
        <dbReference type="ARBA" id="ARBA00022575"/>
    </source>
</evidence>
<dbReference type="RefSeq" id="WP_149847836.1">
    <property type="nucleotide sequence ID" value="NZ_VUOB01000003.1"/>
</dbReference>
<proteinExistence type="inferred from homology"/>
<reference evidence="10 11" key="2">
    <citation type="submission" date="2019-09" db="EMBL/GenBank/DDBJ databases">
        <authorList>
            <person name="Jin C."/>
        </authorList>
    </citation>
    <scope>NUCLEOTIDE SEQUENCE [LARGE SCALE GENOMIC DNA]</scope>
    <source>
        <strain evidence="10 11">AN110305</strain>
    </source>
</reference>
<evidence type="ECO:0000256" key="9">
    <source>
        <dbReference type="ARBA" id="ARBA00049401"/>
    </source>
</evidence>
<evidence type="ECO:0000256" key="4">
    <source>
        <dbReference type="ARBA" id="ARBA00022630"/>
    </source>
</evidence>
<keyword evidence="4" id="KW-0285">Flavoprotein</keyword>
<sequence>MLSDLSDLAVPVIVAPMAGGASTPELVARVCDAGGFGFLAAGYLTPQALADQIAATRALTDRPFGVNLFVPGTKPTADLTGYRDRVAAEAARLGAEPGEPEWDDDAYPAKLELVLGLRIPVVSCTFGLPQPGDVERLHAAGSLVVATVTTPAEARQAVRIGADTLCVQGAEAGAHRGTLADDGVSPGGGELYGVLAALRLVAAEVDVPLIAAGGLVHGADVAAVLVAGAVAAQLGTAFLRSPEAGTQPTHRAALADGTRRTALTRAFSGRPARAMVNRFLQENGGHAPAAYPNVNSLTKPVRAAASRAADPEAMSLYAGQTYALADDAPAAEVVERIARQARDAMSRAGRRFSFLLAD</sequence>
<keyword evidence="6" id="KW-0560">Oxidoreductase</keyword>
<comment type="cofactor">
    <cofactor evidence="1">
        <name>FMN</name>
        <dbReference type="ChEBI" id="CHEBI:58210"/>
    </cofactor>
</comment>
<protein>
    <recommendedName>
        <fullName evidence="8">Propionate 3-nitronate monooxygenase</fullName>
    </recommendedName>
</protein>
<dbReference type="Pfam" id="PF03060">
    <property type="entry name" value="NMO"/>
    <property type="match status" value="1"/>
</dbReference>
<dbReference type="InterPro" id="IPR013785">
    <property type="entry name" value="Aldolase_TIM"/>
</dbReference>
<evidence type="ECO:0000256" key="8">
    <source>
        <dbReference type="ARBA" id="ARBA00031155"/>
    </source>
</evidence>
<dbReference type="AlphaFoldDB" id="A0A5B2XQ93"/>
<evidence type="ECO:0000256" key="1">
    <source>
        <dbReference type="ARBA" id="ARBA00001917"/>
    </source>
</evidence>
<dbReference type="GO" id="GO:0009636">
    <property type="term" value="P:response to toxic substance"/>
    <property type="evidence" value="ECO:0007669"/>
    <property type="project" value="UniProtKB-KW"/>
</dbReference>
<reference evidence="10 11" key="1">
    <citation type="submission" date="2019-09" db="EMBL/GenBank/DDBJ databases">
        <title>Goodfellowia gen. nov., a new genus of the Pseudonocardineae related to Actinoalloteichus, containing Goodfellowia coeruleoviolacea gen. nov., comb. nov. gen. nov., comb. nov.</title>
        <authorList>
            <person name="Labeda D."/>
        </authorList>
    </citation>
    <scope>NUCLEOTIDE SEQUENCE [LARGE SCALE GENOMIC DNA]</scope>
    <source>
        <strain evidence="10 11">AN110305</strain>
    </source>
</reference>
<dbReference type="PANTHER" id="PTHR42747:SF3">
    <property type="entry name" value="NITRONATE MONOOXYGENASE-RELATED"/>
    <property type="match status" value="1"/>
</dbReference>
<keyword evidence="3" id="KW-0216">Detoxification</keyword>
<evidence type="ECO:0000256" key="6">
    <source>
        <dbReference type="ARBA" id="ARBA00023002"/>
    </source>
</evidence>
<gene>
    <name evidence="10" type="ORF">F0L68_02980</name>
</gene>
<dbReference type="OrthoDB" id="9778912at2"/>
<keyword evidence="7 10" id="KW-0503">Monooxygenase</keyword>
<dbReference type="CDD" id="cd04730">
    <property type="entry name" value="NPD_like"/>
    <property type="match status" value="1"/>
</dbReference>
<comment type="similarity">
    <text evidence="2">Belongs to the nitronate monooxygenase family. NMO class I subfamily.</text>
</comment>
<dbReference type="PANTHER" id="PTHR42747">
    <property type="entry name" value="NITRONATE MONOOXYGENASE-RELATED"/>
    <property type="match status" value="1"/>
</dbReference>
<accession>A0A5B2XQ93</accession>
<dbReference type="GO" id="GO:0018580">
    <property type="term" value="F:nitronate monooxygenase activity"/>
    <property type="evidence" value="ECO:0007669"/>
    <property type="project" value="InterPro"/>
</dbReference>
<dbReference type="Gene3D" id="3.20.20.70">
    <property type="entry name" value="Aldolase class I"/>
    <property type="match status" value="1"/>
</dbReference>
<keyword evidence="11" id="KW-1185">Reference proteome</keyword>
<name>A0A5B2XQ93_9PSEU</name>
<evidence type="ECO:0000313" key="10">
    <source>
        <dbReference type="EMBL" id="KAA2266098.1"/>
    </source>
</evidence>
<evidence type="ECO:0000256" key="7">
    <source>
        <dbReference type="ARBA" id="ARBA00023033"/>
    </source>
</evidence>